<dbReference type="KEGG" id="ccro:CMC5_025580"/>
<organism evidence="1 2">
    <name type="scientific">Chondromyces crocatus</name>
    <dbReference type="NCBI Taxonomy" id="52"/>
    <lineage>
        <taxon>Bacteria</taxon>
        <taxon>Pseudomonadati</taxon>
        <taxon>Myxococcota</taxon>
        <taxon>Polyangia</taxon>
        <taxon>Polyangiales</taxon>
        <taxon>Polyangiaceae</taxon>
        <taxon>Chondromyces</taxon>
    </lineage>
</organism>
<keyword evidence="2" id="KW-1185">Reference proteome</keyword>
<gene>
    <name evidence="1" type="ORF">CMC5_025580</name>
</gene>
<evidence type="ECO:0000313" key="2">
    <source>
        <dbReference type="Proteomes" id="UP000067626"/>
    </source>
</evidence>
<protein>
    <submittedName>
        <fullName evidence="1">Uncharacterized protein</fullName>
    </submittedName>
</protein>
<dbReference type="EMBL" id="CP012159">
    <property type="protein sequence ID" value="AKT38412.1"/>
    <property type="molecule type" value="Genomic_DNA"/>
</dbReference>
<dbReference type="AlphaFoldDB" id="A0A0K1ECJ0"/>
<sequence length="59" mass="6817">MRRCDAMMVRTLQRFALTLLYFTLLVPCALVVRVLGRAPLRIHPEATGGSYWLPSRRRS</sequence>
<dbReference type="STRING" id="52.CMC5_025580"/>
<name>A0A0K1ECJ0_CHOCO</name>
<reference evidence="1 2" key="1">
    <citation type="submission" date="2015-07" db="EMBL/GenBank/DDBJ databases">
        <title>Genome analysis of myxobacterium Chondromyces crocatus Cm c5 reveals a high potential for natural compound synthesis and the genetic basis for the loss of fruiting body formation.</title>
        <authorList>
            <person name="Zaburannyi N."/>
            <person name="Bunk B."/>
            <person name="Maier J."/>
            <person name="Overmann J."/>
            <person name="Mueller R."/>
        </authorList>
    </citation>
    <scope>NUCLEOTIDE SEQUENCE [LARGE SCALE GENOMIC DNA]</scope>
    <source>
        <strain evidence="1 2">Cm c5</strain>
    </source>
</reference>
<evidence type="ECO:0000313" key="1">
    <source>
        <dbReference type="EMBL" id="AKT38412.1"/>
    </source>
</evidence>
<dbReference type="Proteomes" id="UP000067626">
    <property type="component" value="Chromosome"/>
</dbReference>
<accession>A0A0K1ECJ0</accession>
<proteinExistence type="predicted"/>